<dbReference type="InterPro" id="IPR011993">
    <property type="entry name" value="PH-like_dom_sf"/>
</dbReference>
<keyword evidence="4" id="KW-1185">Reference proteome</keyword>
<gene>
    <name evidence="3" type="ORF">CLUMA_CG019631</name>
</gene>
<evidence type="ECO:0000259" key="2">
    <source>
        <dbReference type="PROSITE" id="PS50003"/>
    </source>
</evidence>
<proteinExistence type="predicted"/>
<organism evidence="3 4">
    <name type="scientific">Clunio marinus</name>
    <dbReference type="NCBI Taxonomy" id="568069"/>
    <lineage>
        <taxon>Eukaryota</taxon>
        <taxon>Metazoa</taxon>
        <taxon>Ecdysozoa</taxon>
        <taxon>Arthropoda</taxon>
        <taxon>Hexapoda</taxon>
        <taxon>Insecta</taxon>
        <taxon>Pterygota</taxon>
        <taxon>Neoptera</taxon>
        <taxon>Endopterygota</taxon>
        <taxon>Diptera</taxon>
        <taxon>Nematocera</taxon>
        <taxon>Chironomoidea</taxon>
        <taxon>Chironomidae</taxon>
        <taxon>Clunio</taxon>
    </lineage>
</organism>
<dbReference type="AlphaFoldDB" id="A0A1J1J791"/>
<dbReference type="SUPFAM" id="SSF50729">
    <property type="entry name" value="PH domain-like"/>
    <property type="match status" value="1"/>
</dbReference>
<reference evidence="3 4" key="1">
    <citation type="submission" date="2015-04" db="EMBL/GenBank/DDBJ databases">
        <authorList>
            <person name="Syromyatnikov M.Y."/>
            <person name="Popov V.N."/>
        </authorList>
    </citation>
    <scope>NUCLEOTIDE SEQUENCE [LARGE SCALE GENOMIC DNA]</scope>
</reference>
<dbReference type="CDD" id="cd00821">
    <property type="entry name" value="PH"/>
    <property type="match status" value="1"/>
</dbReference>
<feature type="compositionally biased region" description="Basic and acidic residues" evidence="1">
    <location>
        <begin position="419"/>
        <end position="430"/>
    </location>
</feature>
<feature type="compositionally biased region" description="Basic and acidic residues" evidence="1">
    <location>
        <begin position="278"/>
        <end position="290"/>
    </location>
</feature>
<dbReference type="InterPro" id="IPR001849">
    <property type="entry name" value="PH_domain"/>
</dbReference>
<dbReference type="SMART" id="SM00233">
    <property type="entry name" value="PH"/>
    <property type="match status" value="1"/>
</dbReference>
<feature type="compositionally biased region" description="Polar residues" evidence="1">
    <location>
        <begin position="246"/>
        <end position="258"/>
    </location>
</feature>
<dbReference type="Pfam" id="PF00169">
    <property type="entry name" value="PH"/>
    <property type="match status" value="1"/>
</dbReference>
<accession>A0A1J1J791</accession>
<evidence type="ECO:0000313" key="3">
    <source>
        <dbReference type="EMBL" id="CRL06761.1"/>
    </source>
</evidence>
<dbReference type="STRING" id="568069.A0A1J1J791"/>
<feature type="non-terminal residue" evidence="3">
    <location>
        <position position="506"/>
    </location>
</feature>
<feature type="region of interest" description="Disordered" evidence="1">
    <location>
        <begin position="245"/>
        <end position="297"/>
    </location>
</feature>
<feature type="region of interest" description="Disordered" evidence="1">
    <location>
        <begin position="406"/>
        <end position="432"/>
    </location>
</feature>
<evidence type="ECO:0000313" key="4">
    <source>
        <dbReference type="Proteomes" id="UP000183832"/>
    </source>
</evidence>
<sequence>MNLKRLESYNKIQEFLEDIYMYLNNNNSTTQSHDEIEHQKLNEKRKELIDNCKHIRSIFEAEFHPHDDVDSSSYLDMNGAGMNRNRHRQMIVDGNKNESTKEDYINMSEKIKAENAYDIYETTSSLEQQKNNDKCPYTGLPAAHLKIMNSTQVGLLIRIEKRLFLTQTKDFYVGILEKWILLYPSKANDMKPSECFYPTKIENDKGENQFNVVTNVGKRFHFQAANAEEFHDWMKNIQKIIEDGETSTVRDSPSSQLSFRKLPSPPLHDNESDEDEYESRGEEEIHDCRSSSENYYGFNRSSNQTVINTDERLYEVPSASTRCEEIKNDEEKPPMLPIKTGKRVEDDVVHCYDVPKSRKPFSEHSLSSSPSPEPSGTVNMETSDKSRTKVSEMTAILSTINLVSPEEKRKSTHVSKKIQTPDKNETEKRMSPMKTWFSKQINRSKKRLSRREKTPEVVDDITTPVKGSKVNMIINQLEKNGQLKVLSKSLKNRKSLISNDGEDYET</sequence>
<dbReference type="EMBL" id="CVRI01000067">
    <property type="protein sequence ID" value="CRL06761.1"/>
    <property type="molecule type" value="Genomic_DNA"/>
</dbReference>
<evidence type="ECO:0000256" key="1">
    <source>
        <dbReference type="SAM" id="MobiDB-lite"/>
    </source>
</evidence>
<dbReference type="PROSITE" id="PS50003">
    <property type="entry name" value="PH_DOMAIN"/>
    <property type="match status" value="1"/>
</dbReference>
<dbReference type="OrthoDB" id="243840at2759"/>
<protein>
    <submittedName>
        <fullName evidence="3">CLUMA_CG019631, isoform A</fullName>
    </submittedName>
</protein>
<feature type="domain" description="PH" evidence="2">
    <location>
        <begin position="149"/>
        <end position="242"/>
    </location>
</feature>
<name>A0A1J1J791_9DIPT</name>
<feature type="region of interest" description="Disordered" evidence="1">
    <location>
        <begin position="357"/>
        <end position="389"/>
    </location>
</feature>
<dbReference type="Gene3D" id="2.30.29.30">
    <property type="entry name" value="Pleckstrin-homology domain (PH domain)/Phosphotyrosine-binding domain (PTB)"/>
    <property type="match status" value="1"/>
</dbReference>
<dbReference type="Proteomes" id="UP000183832">
    <property type="component" value="Unassembled WGS sequence"/>
</dbReference>